<dbReference type="GeneID" id="101845763"/>
<keyword evidence="3" id="KW-0813">Transport</keyword>
<evidence type="ECO:0000313" key="5">
    <source>
        <dbReference type="Proteomes" id="UP000694888"/>
    </source>
</evidence>
<protein>
    <submittedName>
        <fullName evidence="6">Acetylcholine receptor subunit alpha-like 1</fullName>
    </submittedName>
</protein>
<accession>A0ABM0ZW82</accession>
<evidence type="ECO:0000256" key="2">
    <source>
        <dbReference type="ARBA" id="ARBA00023136"/>
    </source>
</evidence>
<evidence type="ECO:0000313" key="6">
    <source>
        <dbReference type="RefSeq" id="XP_012935825.2"/>
    </source>
</evidence>
<evidence type="ECO:0000256" key="1">
    <source>
        <dbReference type="ARBA" id="ARBA00004141"/>
    </source>
</evidence>
<reference evidence="6" key="1">
    <citation type="submission" date="2025-08" db="UniProtKB">
        <authorList>
            <consortium name="RefSeq"/>
        </authorList>
    </citation>
    <scope>IDENTIFICATION</scope>
</reference>
<evidence type="ECO:0000256" key="3">
    <source>
        <dbReference type="RuleBase" id="RU000687"/>
    </source>
</evidence>
<organism evidence="5 6">
    <name type="scientific">Aplysia californica</name>
    <name type="common">California sea hare</name>
    <dbReference type="NCBI Taxonomy" id="6500"/>
    <lineage>
        <taxon>Eukaryota</taxon>
        <taxon>Metazoa</taxon>
        <taxon>Spiralia</taxon>
        <taxon>Lophotrochozoa</taxon>
        <taxon>Mollusca</taxon>
        <taxon>Gastropoda</taxon>
        <taxon>Heterobranchia</taxon>
        <taxon>Euthyneura</taxon>
        <taxon>Tectipleura</taxon>
        <taxon>Aplysiida</taxon>
        <taxon>Aplysioidea</taxon>
        <taxon>Aplysiidae</taxon>
        <taxon>Aplysia</taxon>
    </lineage>
</organism>
<gene>
    <name evidence="6" type="primary">LOC101845763</name>
</gene>
<dbReference type="Proteomes" id="UP000694888">
    <property type="component" value="Unplaced"/>
</dbReference>
<comment type="subcellular location">
    <subcellularLocation>
        <location evidence="1">Membrane</location>
        <topology evidence="1">Multi-pass membrane protein</topology>
    </subcellularLocation>
</comment>
<dbReference type="CDD" id="cd18989">
    <property type="entry name" value="LGIC_ECD_cation"/>
    <property type="match status" value="1"/>
</dbReference>
<dbReference type="InterPro" id="IPR006201">
    <property type="entry name" value="Neur_channel"/>
</dbReference>
<evidence type="ECO:0000259" key="4">
    <source>
        <dbReference type="Pfam" id="PF02931"/>
    </source>
</evidence>
<keyword evidence="3" id="KW-0407">Ion channel</keyword>
<keyword evidence="2" id="KW-0472">Membrane</keyword>
<keyword evidence="3" id="KW-0406">Ion transport</keyword>
<dbReference type="Gene3D" id="2.70.170.10">
    <property type="entry name" value="Neurotransmitter-gated ion-channel ligand-binding domain"/>
    <property type="match status" value="1"/>
</dbReference>
<dbReference type="SUPFAM" id="SSF63712">
    <property type="entry name" value="Nicotinic receptor ligand binding domain-like"/>
    <property type="match status" value="1"/>
</dbReference>
<dbReference type="PRINTS" id="PR00252">
    <property type="entry name" value="NRIONCHANNEL"/>
</dbReference>
<name>A0ABM0ZW82_APLCA</name>
<dbReference type="PANTHER" id="PTHR18945">
    <property type="entry name" value="NEUROTRANSMITTER GATED ION CHANNEL"/>
    <property type="match status" value="1"/>
</dbReference>
<dbReference type="PROSITE" id="PS00236">
    <property type="entry name" value="NEUROTR_ION_CHANNEL"/>
    <property type="match status" value="1"/>
</dbReference>
<dbReference type="InterPro" id="IPR018000">
    <property type="entry name" value="Neurotransmitter_ion_chnl_CS"/>
</dbReference>
<proteinExistence type="inferred from homology"/>
<dbReference type="InterPro" id="IPR036734">
    <property type="entry name" value="Neur_chan_lig-bd_sf"/>
</dbReference>
<dbReference type="InterPro" id="IPR006202">
    <property type="entry name" value="Neur_chan_lig-bd"/>
</dbReference>
<comment type="similarity">
    <text evidence="3">Belongs to the ligand-gated ion channel (TC 1.A.9) family.</text>
</comment>
<keyword evidence="5" id="KW-1185">Reference proteome</keyword>
<dbReference type="Pfam" id="PF02931">
    <property type="entry name" value="Neur_chan_LBD"/>
    <property type="match status" value="1"/>
</dbReference>
<dbReference type="RefSeq" id="XP_012935825.2">
    <property type="nucleotide sequence ID" value="XM_013080371.2"/>
</dbReference>
<sequence>MLLRRVTFRAMLGAQLAVSTVLWLALRHVHVGMAFSAEDMVRLRNDLLTNYSVGVLPLRNQSKSLPVSMSFFLIMIHNLNMKNQVLTASGWLKFEWCDEFLQWEPDSYGGIDELILFQKDVWLPDIFVENTAQHYRELGNNQMLISVKSSGMIHWEPGIITETSCAVNIGKYPFDTQNCAIRFLTWMHTNNLLALSTASVVCAGIVLNIHYRDPSHPVPRLIRILFSSSVTDTDTDTSMDRASSTDSFRLAYVDLSTC</sequence>
<feature type="domain" description="Neurotransmitter-gated ion-channel ligand-binding" evidence="4">
    <location>
        <begin position="42"/>
        <end position="198"/>
    </location>
</feature>